<dbReference type="AlphaFoldDB" id="A0A149VZG1"/>
<proteinExistence type="predicted"/>
<dbReference type="EMBL" id="LRRD01000012">
    <property type="protein sequence ID" value="KXW58615.1"/>
    <property type="molecule type" value="Genomic_DNA"/>
</dbReference>
<dbReference type="Proteomes" id="UP000075653">
    <property type="component" value="Unassembled WGS sequence"/>
</dbReference>
<sequence length="156" mass="18268">MPICIFSIPVLRAGVWRRARSSRVPSISSRGWAFVPSAEKRPLLPIPMTFTVKHCNRRLEPRGPSDVPVRRQPAPYCGQNHTRRHPSMPPRILCRPCLTKPRYGFWSVWRGWRAGSIPVLSRSWLPWQGNTKWYWWRAVMGDSRLTFVLWCGFPCR</sequence>
<keyword evidence="2" id="KW-1185">Reference proteome</keyword>
<reference evidence="1 2" key="1">
    <citation type="submission" date="2016-01" db="EMBL/GenBank/DDBJ databases">
        <title>Genome sequence of the acidophilic iron oxidising Ferrovum strain Z-31.</title>
        <authorList>
            <person name="Poehlein A."/>
            <person name="Ullrich S.R."/>
            <person name="Schloemann M."/>
            <person name="Muehling M."/>
            <person name="Daniel R."/>
        </authorList>
    </citation>
    <scope>NUCLEOTIDE SEQUENCE [LARGE SCALE GENOMIC DNA]</scope>
    <source>
        <strain evidence="1 2">Z-31</strain>
    </source>
</reference>
<name>A0A149VZG1_9PROT</name>
<comment type="caution">
    <text evidence="1">The sequence shown here is derived from an EMBL/GenBank/DDBJ whole genome shotgun (WGS) entry which is preliminary data.</text>
</comment>
<evidence type="ECO:0000313" key="2">
    <source>
        <dbReference type="Proteomes" id="UP000075653"/>
    </source>
</evidence>
<dbReference type="STRING" id="1789004.FEMY_07930"/>
<organism evidence="1 2">
    <name type="scientific">Ferrovum myxofaciens</name>
    <dbReference type="NCBI Taxonomy" id="416213"/>
    <lineage>
        <taxon>Bacteria</taxon>
        <taxon>Pseudomonadati</taxon>
        <taxon>Pseudomonadota</taxon>
        <taxon>Betaproteobacteria</taxon>
        <taxon>Ferrovales</taxon>
        <taxon>Ferrovaceae</taxon>
        <taxon>Ferrovum</taxon>
    </lineage>
</organism>
<evidence type="ECO:0000313" key="1">
    <source>
        <dbReference type="EMBL" id="KXW58615.1"/>
    </source>
</evidence>
<gene>
    <name evidence="1" type="ORF">FEMY_07930</name>
</gene>
<accession>A0A149VZG1</accession>
<protein>
    <submittedName>
        <fullName evidence="1">Uncharacterized protein</fullName>
    </submittedName>
</protein>